<gene>
    <name evidence="5" type="ORF">ODALV1_LOCUS26807</name>
</gene>
<dbReference type="InterPro" id="IPR021906">
    <property type="entry name" value="BAF250/Osa"/>
</dbReference>
<evidence type="ECO:0000313" key="6">
    <source>
        <dbReference type="Proteomes" id="UP001642540"/>
    </source>
</evidence>
<dbReference type="SUPFAM" id="SSF48371">
    <property type="entry name" value="ARM repeat"/>
    <property type="match status" value="1"/>
</dbReference>
<dbReference type="Proteomes" id="UP001642540">
    <property type="component" value="Unassembled WGS sequence"/>
</dbReference>
<name>A0ABP1RW27_9HEXA</name>
<reference evidence="5 6" key="1">
    <citation type="submission" date="2024-08" db="EMBL/GenBank/DDBJ databases">
        <authorList>
            <person name="Cucini C."/>
            <person name="Frati F."/>
        </authorList>
    </citation>
    <scope>NUCLEOTIDE SEQUENCE [LARGE SCALE GENOMIC DNA]</scope>
</reference>
<accession>A0ABP1RW27</accession>
<keyword evidence="2" id="KW-0539">Nucleus</keyword>
<keyword evidence="6" id="KW-1185">Reference proteome</keyword>
<feature type="compositionally biased region" description="Low complexity" evidence="3">
    <location>
        <begin position="25"/>
        <end position="46"/>
    </location>
</feature>
<dbReference type="InterPro" id="IPR011989">
    <property type="entry name" value="ARM-like"/>
</dbReference>
<dbReference type="Gene3D" id="1.25.10.10">
    <property type="entry name" value="Leucine-rich Repeat Variant"/>
    <property type="match status" value="1"/>
</dbReference>
<dbReference type="InterPro" id="IPR016024">
    <property type="entry name" value="ARM-type_fold"/>
</dbReference>
<feature type="region of interest" description="Disordered" evidence="3">
    <location>
        <begin position="1"/>
        <end position="271"/>
    </location>
</feature>
<feature type="compositionally biased region" description="Pro residues" evidence="3">
    <location>
        <begin position="127"/>
        <end position="137"/>
    </location>
</feature>
<dbReference type="PANTHER" id="PTHR12656:SF5">
    <property type="entry name" value="TRITHORAX GROUP PROTEIN OSA"/>
    <property type="match status" value="1"/>
</dbReference>
<evidence type="ECO:0000259" key="4">
    <source>
        <dbReference type="Pfam" id="PF12031"/>
    </source>
</evidence>
<feature type="region of interest" description="Disordered" evidence="3">
    <location>
        <begin position="734"/>
        <end position="764"/>
    </location>
</feature>
<protein>
    <recommendedName>
        <fullName evidence="4">SWI/SNF-like complex subunit BAF250 C-terminal domain-containing protein</fullName>
    </recommendedName>
</protein>
<evidence type="ECO:0000256" key="2">
    <source>
        <dbReference type="ARBA" id="ARBA00023242"/>
    </source>
</evidence>
<evidence type="ECO:0000256" key="3">
    <source>
        <dbReference type="SAM" id="MobiDB-lite"/>
    </source>
</evidence>
<feature type="compositionally biased region" description="Polar residues" evidence="3">
    <location>
        <begin position="204"/>
        <end position="226"/>
    </location>
</feature>
<evidence type="ECO:0000256" key="1">
    <source>
        <dbReference type="ARBA" id="ARBA00004123"/>
    </source>
</evidence>
<organism evidence="5 6">
    <name type="scientific">Orchesella dallaii</name>
    <dbReference type="NCBI Taxonomy" id="48710"/>
    <lineage>
        <taxon>Eukaryota</taxon>
        <taxon>Metazoa</taxon>
        <taxon>Ecdysozoa</taxon>
        <taxon>Arthropoda</taxon>
        <taxon>Hexapoda</taxon>
        <taxon>Collembola</taxon>
        <taxon>Entomobryomorpha</taxon>
        <taxon>Entomobryoidea</taxon>
        <taxon>Orchesellidae</taxon>
        <taxon>Orchesellinae</taxon>
        <taxon>Orchesella</taxon>
    </lineage>
</organism>
<dbReference type="PANTHER" id="PTHR12656">
    <property type="entry name" value="BRG-1 ASSOCIATED FACTOR 250 BAF250"/>
    <property type="match status" value="1"/>
</dbReference>
<feature type="domain" description="SWI/SNF-like complex subunit BAF250 C-terminal" evidence="4">
    <location>
        <begin position="870"/>
        <end position="1186"/>
    </location>
</feature>
<sequence length="1273" mass="138166">MYPPPNSCSSSSGGATGGRDHGNGTPSRSSPSPSPAMSTPSLLSAPHHANQSSSISLPQTPTPHNTLNKPTWTPSEGWPGSGGQFPPHHRPYAGGPLNVGPPHGTPPPGQSQTPPTGTVSQSTAPQTWPPNSAPQSPPMSSSGRVSVPSTIPPTPSGSVTGQWPHASPPSDMGPSRYGPNTQGTPPPTSSQTSGATSPGSASSLPWTSPNAQGRSGPTRTQFSPVSGKNEVYKGYGPGSPGVIQPSTPAMGASAPPTVSKSSSAIPAGTAPLLSQQSGAPIQVTFPCPPSSASVSTSLPLAAATPPGPVATKKEIVFPPESVEGVTPVLSRRKKLHKSDIAPVEAWRIMMCLKSGLLAETTWALDVLNVLLYDDHSISYFSLSYLPGLLDILLEHLRRALLLIFGNSIGIEMNAEKIMEDNGSSQEKLSMWYETDEDDEEEEPDLGTPRKKFPRDGHRTLVLQETTNYTMVSRINRKTVGFEGKDDEPFVLPGPRDWDCEEKWQSSIHGLREQDFAAQISCGGLMELTKHVITSFTADLNIVPVVRLIQHETSSRPRSRLKRRKTRDPNVSCHEFENQIKTEPQDCDFVQHVVHAIDESELNLDLYRCETKLPNEIETNSSSFASEKESLFGVQGQSKRLTLGNSVGTNCTCGVGEDSDAGTLQVEGVCYSNGERDTDNSNANGCINLDNRSCDLHSVPLPSSTCNASSTSFTSSLQQNRKLKKLDQVLERIKHELPQNDEDEDDEGCGKRVNGLPESDESSSLMDTDDIEIVNGNNAADDTCEIMTGVRPTDTDASNLFNTSSYDETSCEETGISSEGTNTRNCVKIGSILVLDHGSTLKRKKMEDFEDECHTRDEPSLYQVSETQDALARRCLSIFNIIRNLTFVPGNDNEFGKSIPFLSLLGKLLLIYHEHPLKGKPVCKLNNVESNGIETNRNESLLAEQVPKVMENEKILHTTDQTVVEDKVVELQNDLTSTAAIGLIGAVDIDSDSCTSLHGDGEWWWEYVHHVREHVLVIIANISGQMDLSQFSEEISRPILDGLLHWATCPAAYGQDPFPTLGIKASVSPQRLAIEALCKLSVTQGNMDLLLATPPYSRIERLCQLLCRSLCPTEDQVMREFAINLLSYLSGTDSGVARTIALQNPCISLLISFIEQAEVNANNISINHGFQVLRDNPEAMGTSLDMLRRAATTLFNLARHPDNRALFVQHEPRLLSLVMSHILEQKVAAIVAQVLFQCSAPDNSSSKYILHSNCNFDSFYSIARSRSAGTRNKH</sequence>
<evidence type="ECO:0000313" key="5">
    <source>
        <dbReference type="EMBL" id="CAL8137188.1"/>
    </source>
</evidence>
<comment type="caution">
    <text evidence="5">The sequence shown here is derived from an EMBL/GenBank/DDBJ whole genome shotgun (WGS) entry which is preliminary data.</text>
</comment>
<comment type="subcellular location">
    <subcellularLocation>
        <location evidence="1">Nucleus</location>
    </subcellularLocation>
</comment>
<feature type="compositionally biased region" description="Low complexity" evidence="3">
    <location>
        <begin position="178"/>
        <end position="203"/>
    </location>
</feature>
<proteinExistence type="predicted"/>
<dbReference type="InterPro" id="IPR033388">
    <property type="entry name" value="BAF250_C"/>
</dbReference>
<dbReference type="Pfam" id="PF12031">
    <property type="entry name" value="BAF250_C"/>
    <property type="match status" value="1"/>
</dbReference>
<dbReference type="EMBL" id="CAXLJM020000115">
    <property type="protein sequence ID" value="CAL8137188.1"/>
    <property type="molecule type" value="Genomic_DNA"/>
</dbReference>
<feature type="compositionally biased region" description="Polar residues" evidence="3">
    <location>
        <begin position="49"/>
        <end position="74"/>
    </location>
</feature>